<dbReference type="GO" id="GO:0005975">
    <property type="term" value="P:carbohydrate metabolic process"/>
    <property type="evidence" value="ECO:0007669"/>
    <property type="project" value="InterPro"/>
</dbReference>
<organism evidence="5 6">
    <name type="scientific">Bacteroides uniformis</name>
    <dbReference type="NCBI Taxonomy" id="820"/>
    <lineage>
        <taxon>Bacteria</taxon>
        <taxon>Pseudomonadati</taxon>
        <taxon>Bacteroidota</taxon>
        <taxon>Bacteroidia</taxon>
        <taxon>Bacteroidales</taxon>
        <taxon>Bacteroidaceae</taxon>
        <taxon>Bacteroides</taxon>
    </lineage>
</organism>
<dbReference type="Proteomes" id="UP000283601">
    <property type="component" value="Unassembled WGS sequence"/>
</dbReference>
<dbReference type="InterPro" id="IPR011330">
    <property type="entry name" value="Glyco_hydro/deAcase_b/a-brl"/>
</dbReference>
<sequence length="334" mass="39494">MYNKNIKVNMRKKVLLLLYFVAYYLGIILFFYWINRRKQRILVFHHIIPDDYVNTSFEQKIVCTSRSRFEWMMAIVNKRLKVTTELGEPESAVITFDDGYRAALIADEVLAKSANKAYFFIPIVNVDSFMPLWIDQIMAWFAYVPEGEYRIVNRKVRIGDTLSRQQEFSSLINTLYEKYDKVSILGMLEDIYPFRDLPIDKAYFALRFKGLTSEEILELKRKGHKIGGHSVRHDILSMLDEWELREDFKECSEYMERLFNTNLYAYPFGHRRDVTPGVMKECSQSVFTLAVMNEYNSEASDFSLSRMNISHYNSRFEIEASLSGFTQWLKNVLR</sequence>
<dbReference type="GO" id="GO:0005576">
    <property type="term" value="C:extracellular region"/>
    <property type="evidence" value="ECO:0007669"/>
    <property type="project" value="UniProtKB-SubCell"/>
</dbReference>
<dbReference type="RefSeq" id="WP_118132187.1">
    <property type="nucleotide sequence ID" value="NZ_CAXTXF010000042.1"/>
</dbReference>
<keyword evidence="3" id="KW-0812">Transmembrane</keyword>
<accession>A0A414IND4</accession>
<keyword evidence="2" id="KW-0732">Signal</keyword>
<dbReference type="Gene3D" id="3.20.20.370">
    <property type="entry name" value="Glycoside hydrolase/deacetylase"/>
    <property type="match status" value="1"/>
</dbReference>
<dbReference type="CDD" id="cd10918">
    <property type="entry name" value="CE4_NodB_like_5s_6s"/>
    <property type="match status" value="1"/>
</dbReference>
<dbReference type="PANTHER" id="PTHR34216:SF3">
    <property type="entry name" value="POLY-BETA-1,6-N-ACETYL-D-GLUCOSAMINE N-DEACETYLASE"/>
    <property type="match status" value="1"/>
</dbReference>
<evidence type="ECO:0000256" key="1">
    <source>
        <dbReference type="ARBA" id="ARBA00004613"/>
    </source>
</evidence>
<comment type="subcellular location">
    <subcellularLocation>
        <location evidence="1">Secreted</location>
    </subcellularLocation>
</comment>
<evidence type="ECO:0000313" key="6">
    <source>
        <dbReference type="Proteomes" id="UP000283601"/>
    </source>
</evidence>
<evidence type="ECO:0000256" key="3">
    <source>
        <dbReference type="SAM" id="Phobius"/>
    </source>
</evidence>
<protein>
    <submittedName>
        <fullName evidence="5">Polysaccharide deacetylase family protein</fullName>
    </submittedName>
</protein>
<dbReference type="InterPro" id="IPR002509">
    <property type="entry name" value="NODB_dom"/>
</dbReference>
<dbReference type="EMBL" id="QSJZ01000001">
    <property type="protein sequence ID" value="RHE25900.1"/>
    <property type="molecule type" value="Genomic_DNA"/>
</dbReference>
<dbReference type="Pfam" id="PF01522">
    <property type="entry name" value="Polysacc_deac_1"/>
    <property type="match status" value="1"/>
</dbReference>
<name>A0A414IND4_BACUN</name>
<dbReference type="InterPro" id="IPR051398">
    <property type="entry name" value="Polysacch_Deacetylase"/>
</dbReference>
<comment type="caution">
    <text evidence="5">The sequence shown here is derived from an EMBL/GenBank/DDBJ whole genome shotgun (WGS) entry which is preliminary data.</text>
</comment>
<evidence type="ECO:0000256" key="2">
    <source>
        <dbReference type="ARBA" id="ARBA00022729"/>
    </source>
</evidence>
<dbReference type="GO" id="GO:0016810">
    <property type="term" value="F:hydrolase activity, acting on carbon-nitrogen (but not peptide) bonds"/>
    <property type="evidence" value="ECO:0007669"/>
    <property type="project" value="InterPro"/>
</dbReference>
<feature type="transmembrane region" description="Helical" evidence="3">
    <location>
        <begin position="14"/>
        <end position="34"/>
    </location>
</feature>
<keyword evidence="3" id="KW-1133">Transmembrane helix</keyword>
<dbReference type="AlphaFoldDB" id="A0A414IND4"/>
<dbReference type="SUPFAM" id="SSF88713">
    <property type="entry name" value="Glycoside hydrolase/deacetylase"/>
    <property type="match status" value="1"/>
</dbReference>
<keyword evidence="3" id="KW-0472">Membrane</keyword>
<proteinExistence type="predicted"/>
<evidence type="ECO:0000259" key="4">
    <source>
        <dbReference type="Pfam" id="PF01522"/>
    </source>
</evidence>
<gene>
    <name evidence="5" type="ORF">DW758_02225</name>
</gene>
<feature type="domain" description="NodB homology" evidence="4">
    <location>
        <begin position="213"/>
        <end position="282"/>
    </location>
</feature>
<reference evidence="5 6" key="1">
    <citation type="submission" date="2018-08" db="EMBL/GenBank/DDBJ databases">
        <title>A genome reference for cultivated species of the human gut microbiota.</title>
        <authorList>
            <person name="Zou Y."/>
            <person name="Xue W."/>
            <person name="Luo G."/>
        </authorList>
    </citation>
    <scope>NUCLEOTIDE SEQUENCE [LARGE SCALE GENOMIC DNA]</scope>
    <source>
        <strain evidence="5 6">AM29-12AC</strain>
    </source>
</reference>
<dbReference type="PANTHER" id="PTHR34216">
    <property type="match status" value="1"/>
</dbReference>
<evidence type="ECO:0000313" key="5">
    <source>
        <dbReference type="EMBL" id="RHE25900.1"/>
    </source>
</evidence>